<accession>A0ABU1UDT8</accession>
<dbReference type="SUPFAM" id="SSF69118">
    <property type="entry name" value="AhpD-like"/>
    <property type="match status" value="1"/>
</dbReference>
<keyword evidence="2" id="KW-0456">Lyase</keyword>
<name>A0ABU1UDT8_9MICC</name>
<dbReference type="GO" id="GO:0047575">
    <property type="term" value="F:4-carboxymuconolactone decarboxylase activity"/>
    <property type="evidence" value="ECO:0007669"/>
    <property type="project" value="UniProtKB-EC"/>
</dbReference>
<dbReference type="InterPro" id="IPR003779">
    <property type="entry name" value="CMD-like"/>
</dbReference>
<dbReference type="PANTHER" id="PTHR34846:SF5">
    <property type="entry name" value="CARBOXYMUCONOLACTONE DECARBOXYLASE-LIKE DOMAIN-CONTAINING PROTEIN"/>
    <property type="match status" value="1"/>
</dbReference>
<dbReference type="InterPro" id="IPR029032">
    <property type="entry name" value="AhpD-like"/>
</dbReference>
<dbReference type="PANTHER" id="PTHR34846">
    <property type="entry name" value="4-CARBOXYMUCONOLACTONE DECARBOXYLASE FAMILY PROTEIN (AFU_ORTHOLOGUE AFUA_6G11590)"/>
    <property type="match status" value="1"/>
</dbReference>
<dbReference type="EMBL" id="JAVDVQ010000010">
    <property type="protein sequence ID" value="MDR7083291.1"/>
    <property type="molecule type" value="Genomic_DNA"/>
</dbReference>
<comment type="caution">
    <text evidence="2">The sequence shown here is derived from an EMBL/GenBank/DDBJ whole genome shotgun (WGS) entry which is preliminary data.</text>
</comment>
<dbReference type="RefSeq" id="WP_310057752.1">
    <property type="nucleotide sequence ID" value="NZ_JAVDVQ010000010.1"/>
</dbReference>
<feature type="domain" description="Carboxymuconolactone decarboxylase-like" evidence="1">
    <location>
        <begin position="44"/>
        <end position="108"/>
    </location>
</feature>
<sequence>MSQDEKELYELITQGPRAQARQHFALTDGHGRLTGPFGDFLLSPKVGTALQALGSTLRYQIDLSDRARELAILTVAARLRSNFEQESHEAIAQALGFNEDELIAIRREDMTLFDPYESQVGQTVTALLNGDLDEAHWKAAKESLGARTVFELIALVGYYSTLALQLRVFRADS</sequence>
<protein>
    <submittedName>
        <fullName evidence="2">4-carboxymuconolactone decarboxylase</fullName>
        <ecNumber evidence="2">4.1.1.44</ecNumber>
    </submittedName>
</protein>
<evidence type="ECO:0000259" key="1">
    <source>
        <dbReference type="Pfam" id="PF02627"/>
    </source>
</evidence>
<dbReference type="Gene3D" id="1.20.1290.10">
    <property type="entry name" value="AhpD-like"/>
    <property type="match status" value="1"/>
</dbReference>
<dbReference type="EC" id="4.1.1.44" evidence="2"/>
<gene>
    <name evidence="2" type="ORF">J2X01_002585</name>
</gene>
<evidence type="ECO:0000313" key="2">
    <source>
        <dbReference type="EMBL" id="MDR7083291.1"/>
    </source>
</evidence>
<evidence type="ECO:0000313" key="3">
    <source>
        <dbReference type="Proteomes" id="UP001252243"/>
    </source>
</evidence>
<dbReference type="Pfam" id="PF02627">
    <property type="entry name" value="CMD"/>
    <property type="match status" value="1"/>
</dbReference>
<organism evidence="2 3">
    <name type="scientific">Arthrobacter ginsengisoli</name>
    <dbReference type="NCBI Taxonomy" id="1356565"/>
    <lineage>
        <taxon>Bacteria</taxon>
        <taxon>Bacillati</taxon>
        <taxon>Actinomycetota</taxon>
        <taxon>Actinomycetes</taxon>
        <taxon>Micrococcales</taxon>
        <taxon>Micrococcaceae</taxon>
        <taxon>Arthrobacter</taxon>
    </lineage>
</organism>
<proteinExistence type="predicted"/>
<dbReference type="Proteomes" id="UP001252243">
    <property type="component" value="Unassembled WGS sequence"/>
</dbReference>
<reference evidence="2 3" key="1">
    <citation type="submission" date="2023-07" db="EMBL/GenBank/DDBJ databases">
        <title>Sorghum-associated microbial communities from plants grown in Nebraska, USA.</title>
        <authorList>
            <person name="Schachtman D."/>
        </authorList>
    </citation>
    <scope>NUCLEOTIDE SEQUENCE [LARGE SCALE GENOMIC DNA]</scope>
    <source>
        <strain evidence="2 3">BE167</strain>
    </source>
</reference>
<keyword evidence="3" id="KW-1185">Reference proteome</keyword>